<reference evidence="1 2" key="1">
    <citation type="journal article" date="2018" name="Sci. Rep.">
        <title>Genomic signatures of local adaptation to the degree of environmental predictability in rotifers.</title>
        <authorList>
            <person name="Franch-Gras L."/>
            <person name="Hahn C."/>
            <person name="Garcia-Roger E.M."/>
            <person name="Carmona M.J."/>
            <person name="Serra M."/>
            <person name="Gomez A."/>
        </authorList>
    </citation>
    <scope>NUCLEOTIDE SEQUENCE [LARGE SCALE GENOMIC DNA]</scope>
    <source>
        <strain evidence="1">HYR1</strain>
    </source>
</reference>
<proteinExistence type="predicted"/>
<keyword evidence="2" id="KW-1185">Reference proteome</keyword>
<organism evidence="1 2">
    <name type="scientific">Brachionus plicatilis</name>
    <name type="common">Marine rotifer</name>
    <name type="synonym">Brachionus muelleri</name>
    <dbReference type="NCBI Taxonomy" id="10195"/>
    <lineage>
        <taxon>Eukaryota</taxon>
        <taxon>Metazoa</taxon>
        <taxon>Spiralia</taxon>
        <taxon>Gnathifera</taxon>
        <taxon>Rotifera</taxon>
        <taxon>Eurotatoria</taxon>
        <taxon>Monogononta</taxon>
        <taxon>Pseudotrocha</taxon>
        <taxon>Ploima</taxon>
        <taxon>Brachionidae</taxon>
        <taxon>Brachionus</taxon>
    </lineage>
</organism>
<sequence length="75" mass="8796">MHAIKKCHYFREISLEFILTNLKFYFDKKKILLKSESKSPLTLINCIFAYIGSDLKSSLDSLFTQLLNGLVQHWN</sequence>
<dbReference type="AlphaFoldDB" id="A0A3M7PW21"/>
<evidence type="ECO:0000313" key="1">
    <source>
        <dbReference type="EMBL" id="RNA02931.1"/>
    </source>
</evidence>
<dbReference type="Proteomes" id="UP000276133">
    <property type="component" value="Unassembled WGS sequence"/>
</dbReference>
<name>A0A3M7PW21_BRAPC</name>
<protein>
    <submittedName>
        <fullName evidence="1">Uncharacterized protein</fullName>
    </submittedName>
</protein>
<gene>
    <name evidence="1" type="ORF">BpHYR1_033691</name>
</gene>
<dbReference type="EMBL" id="REGN01008710">
    <property type="protein sequence ID" value="RNA02931.1"/>
    <property type="molecule type" value="Genomic_DNA"/>
</dbReference>
<accession>A0A3M7PW21</accession>
<comment type="caution">
    <text evidence="1">The sequence shown here is derived from an EMBL/GenBank/DDBJ whole genome shotgun (WGS) entry which is preliminary data.</text>
</comment>
<evidence type="ECO:0000313" key="2">
    <source>
        <dbReference type="Proteomes" id="UP000276133"/>
    </source>
</evidence>